<dbReference type="EMBL" id="JSYL01000002">
    <property type="protein sequence ID" value="KIA90180.1"/>
    <property type="molecule type" value="Genomic_DNA"/>
</dbReference>
<gene>
    <name evidence="3" type="ORF">OA86_06245</name>
</gene>
<accession>A0A0C1D8K3</accession>
<proteinExistence type="predicted"/>
<feature type="region of interest" description="Disordered" evidence="1">
    <location>
        <begin position="303"/>
        <end position="332"/>
    </location>
</feature>
<evidence type="ECO:0008006" key="5">
    <source>
        <dbReference type="Google" id="ProtNLM"/>
    </source>
</evidence>
<feature type="compositionally biased region" description="Polar residues" evidence="1">
    <location>
        <begin position="166"/>
        <end position="175"/>
    </location>
</feature>
<dbReference type="AlphaFoldDB" id="A0A0C1D8K3"/>
<dbReference type="Gene3D" id="3.90.930.1">
    <property type="match status" value="1"/>
</dbReference>
<protein>
    <recommendedName>
        <fullName evidence="5">Antitoxin component YwqK of the YwqJK toxin-antitoxin module</fullName>
    </recommendedName>
</protein>
<organism evidence="3 4">
    <name type="scientific">Kaistella jeonii</name>
    <dbReference type="NCBI Taxonomy" id="266749"/>
    <lineage>
        <taxon>Bacteria</taxon>
        <taxon>Pseudomonadati</taxon>
        <taxon>Bacteroidota</taxon>
        <taxon>Flavobacteriia</taxon>
        <taxon>Flavobacteriales</taxon>
        <taxon>Weeksellaceae</taxon>
        <taxon>Chryseobacterium group</taxon>
        <taxon>Kaistella</taxon>
    </lineage>
</organism>
<keyword evidence="2" id="KW-0732">Signal</keyword>
<feature type="signal peptide" evidence="2">
    <location>
        <begin position="1"/>
        <end position="19"/>
    </location>
</feature>
<reference evidence="3 4" key="1">
    <citation type="submission" date="2014-10" db="EMBL/GenBank/DDBJ databases">
        <title>Kaistella jeonii genome.</title>
        <authorList>
            <person name="Clayton J.T."/>
            <person name="Newman J.D."/>
        </authorList>
    </citation>
    <scope>NUCLEOTIDE SEQUENCE [LARGE SCALE GENOMIC DNA]</scope>
    <source>
        <strain evidence="3 4">DSM 17048</strain>
    </source>
</reference>
<dbReference type="InterPro" id="IPR011652">
    <property type="entry name" value="MORN_2"/>
</dbReference>
<dbReference type="Gene3D" id="2.20.110.10">
    <property type="entry name" value="Histone H3 K4-specific methyltransferase SET7/9 N-terminal domain"/>
    <property type="match status" value="1"/>
</dbReference>
<comment type="caution">
    <text evidence="3">The sequence shown here is derived from an EMBL/GenBank/DDBJ whole genome shotgun (WGS) entry which is preliminary data.</text>
</comment>
<dbReference type="STRING" id="266749.SAMN05421876_10231"/>
<dbReference type="Pfam" id="PF07661">
    <property type="entry name" value="MORN_2"/>
    <property type="match status" value="4"/>
</dbReference>
<dbReference type="SUPFAM" id="SSF82185">
    <property type="entry name" value="Histone H3 K4-specific methyltransferase SET7/9 N-terminal domain"/>
    <property type="match status" value="1"/>
</dbReference>
<feature type="chain" id="PRO_5002129817" description="Antitoxin component YwqK of the YwqJK toxin-antitoxin module" evidence="2">
    <location>
        <begin position="20"/>
        <end position="811"/>
    </location>
</feature>
<feature type="region of interest" description="Disordered" evidence="1">
    <location>
        <begin position="166"/>
        <end position="186"/>
    </location>
</feature>
<dbReference type="Proteomes" id="UP000031473">
    <property type="component" value="Unassembled WGS sequence"/>
</dbReference>
<evidence type="ECO:0000256" key="2">
    <source>
        <dbReference type="SAM" id="SignalP"/>
    </source>
</evidence>
<evidence type="ECO:0000313" key="4">
    <source>
        <dbReference type="Proteomes" id="UP000031473"/>
    </source>
</evidence>
<name>A0A0C1D8K3_9FLAO</name>
<evidence type="ECO:0000313" key="3">
    <source>
        <dbReference type="EMBL" id="KIA90180.1"/>
    </source>
</evidence>
<evidence type="ECO:0000256" key="1">
    <source>
        <dbReference type="SAM" id="MobiDB-lite"/>
    </source>
</evidence>
<sequence>MIHKFIFLLTFFLFQLSFAQNSESIYYDKEWKVTNKTNASFYREMPMKTLGELNLLRDFYMNGTPQFEGYILKNDENAYVGDITWYDENGNDTTFRQYVNKSKNPTLTYYHENGKIRKTVQYKNGIKDGETIIYDKDGAILMKGIYSKGTPKSGDFEIITEDYENNNSDEPQLQKTVGVEPPMPYSAVPEKTRKVYEKTVSQKIFWNNSNKLAQEKVYAMLADDSKLISQKNYDVTGKLIQTLNENNLKKYSSKINDGIEYQYFLQNNFATGLQSSTNYAKGEKSGKSISYTPQGKVYSESNYREGSKEGEEITFNENGSPKSKKTYKGNDPFNGNFDEKIAEFEINSNYLNGQKEGESIAKNEQNEIAAKGIYKNGKPFKGTFITDKSSDQQNELINVENYKQTGLQKVFNYRLDNPEKTYTIQNEKLNGLTTFYNDDGKVIATLEYKNDEPYNGTLIGKKETTFYKNGKIEAETVYKDEYSKEENNISKKKFYENGVLVKILDQSFAIQDHPQQVYEGIFKNGKPYSGYFVTDEDSEFKEIDYFENGSPKFQYSNNYLENMDNYRYQSYNIKSTYKDGKIFDGVEYVLNNRQFISRHLKNGILQSFDWDLFAVNYFNRIHFELKGNSIEISDLQEKKKATIKIENTDKGFTKKLLIDGKLLESRNYSSPENASNKFYERVTLYFIKNDKISSATIDLHEKPNENYGESKFIYTVYNSIDDQLKTATEIFNHLSENVSGGQFLDQSEDESTITAIIMDSTGKPKEGILITDLKNDIYNLQLFDKGKMIKSVQNIPFKDVEKEISKLGKDH</sequence>
<keyword evidence="4" id="KW-1185">Reference proteome</keyword>
<dbReference type="OrthoDB" id="830908at2"/>
<dbReference type="RefSeq" id="WP_039350291.1">
    <property type="nucleotide sequence ID" value="NZ_FOLA01000002.1"/>
</dbReference>